<feature type="compositionally biased region" description="Low complexity" evidence="1">
    <location>
        <begin position="483"/>
        <end position="493"/>
    </location>
</feature>
<feature type="compositionally biased region" description="Basic and acidic residues" evidence="1">
    <location>
        <begin position="202"/>
        <end position="218"/>
    </location>
</feature>
<evidence type="ECO:0000256" key="1">
    <source>
        <dbReference type="SAM" id="MobiDB-lite"/>
    </source>
</evidence>
<organism evidence="2 3">
    <name type="scientific">Ophiophagus hannah</name>
    <name type="common">King cobra</name>
    <name type="synonym">Naja hannah</name>
    <dbReference type="NCBI Taxonomy" id="8665"/>
    <lineage>
        <taxon>Eukaryota</taxon>
        <taxon>Metazoa</taxon>
        <taxon>Chordata</taxon>
        <taxon>Craniata</taxon>
        <taxon>Vertebrata</taxon>
        <taxon>Euteleostomi</taxon>
        <taxon>Lepidosauria</taxon>
        <taxon>Squamata</taxon>
        <taxon>Bifurcata</taxon>
        <taxon>Unidentata</taxon>
        <taxon>Episquamata</taxon>
        <taxon>Toxicofera</taxon>
        <taxon>Serpentes</taxon>
        <taxon>Colubroidea</taxon>
        <taxon>Elapidae</taxon>
        <taxon>Elapinae</taxon>
        <taxon>Ophiophagus</taxon>
    </lineage>
</organism>
<name>V8NQV9_OPHHA</name>
<dbReference type="AlphaFoldDB" id="V8NQV9"/>
<feature type="region of interest" description="Disordered" evidence="1">
    <location>
        <begin position="405"/>
        <end position="500"/>
    </location>
</feature>
<feature type="compositionally biased region" description="Basic and acidic residues" evidence="1">
    <location>
        <begin position="425"/>
        <end position="447"/>
    </location>
</feature>
<feature type="non-terminal residue" evidence="2">
    <location>
        <position position="1"/>
    </location>
</feature>
<accession>V8NQV9</accession>
<feature type="region of interest" description="Disordered" evidence="1">
    <location>
        <begin position="242"/>
        <end position="264"/>
    </location>
</feature>
<dbReference type="EMBL" id="AZIM01002489">
    <property type="protein sequence ID" value="ETE63937.1"/>
    <property type="molecule type" value="Genomic_DNA"/>
</dbReference>
<evidence type="ECO:0000313" key="2">
    <source>
        <dbReference type="EMBL" id="ETE63937.1"/>
    </source>
</evidence>
<evidence type="ECO:0000313" key="3">
    <source>
        <dbReference type="Proteomes" id="UP000018936"/>
    </source>
</evidence>
<gene>
    <name evidence="2" type="ORF">L345_10296</name>
</gene>
<sequence length="663" mass="74167">MDCETIQVFFFPLFQLGREGGRDFNWKVLSSLREEPQFSDLRHAFSRFNIHTLELNGHVFLKGPSTREHGEDASLSKKTPVDAMPISLLPEEELCLRKKLGEGGGGGGGGRRRKRGGEEEEEDRGKKRKEKEEGGEKEEEKGGGGGREGGREEEKGGGGREGGGGGRRREGGEGRRIEEEKEGGGKRGGGREGGTEEEEGGGEGRRRKGEEGGREKEGGKRRREGGGENECVIGTASLQKSWQGAGLEDLPRSSSQPCSSRRPSTIPDKCLSRLFLKASSDGAPTTSEGNFCSTDFSDTAHPSKANEGLLITSGFSIFHLLGFSCHRTNPGLLAKPLMWEALKRDLNNMRTRDKKRQKMLRAGQQLRRSRERERDGPADIDRLDSIIMNRRSFKYFGSVETVHESCDSSGGFGNLLTTAKHEKRRERERERKRELDNREGGRERETEMNEGWGCDSSAVKDAQLVSHKADSLSSRSERHASHPHLSSCPPSHSKTCRPDPVGQMTTENVFRQCWLPRLRELSSVRPTVGHNCLFTESLPPITCCHQESFEKDANPHHPKFKKQPWQKELRLAPPKSMRLCPLSLQTPPSLPKHFLPKIKSQTRTESCRSHTDIHPAATQRGRKKFTERSNLELRRNFLTAFKKSLDIHLSEMVQGHLLEQGLD</sequence>
<feature type="compositionally biased region" description="Basic and acidic residues" evidence="1">
    <location>
        <begin position="368"/>
        <end position="378"/>
    </location>
</feature>
<dbReference type="Proteomes" id="UP000018936">
    <property type="component" value="Unassembled WGS sequence"/>
</dbReference>
<feature type="compositionally biased region" description="Basic and acidic residues" evidence="1">
    <location>
        <begin position="167"/>
        <end position="194"/>
    </location>
</feature>
<feature type="compositionally biased region" description="Basic and acidic residues" evidence="1">
    <location>
        <begin position="467"/>
        <end position="480"/>
    </location>
</feature>
<feature type="compositionally biased region" description="Basic and acidic residues" evidence="1">
    <location>
        <begin position="130"/>
        <end position="158"/>
    </location>
</feature>
<reference evidence="2 3" key="1">
    <citation type="journal article" date="2013" name="Proc. Natl. Acad. Sci. U.S.A.">
        <title>The king cobra genome reveals dynamic gene evolution and adaptation in the snake venom system.</title>
        <authorList>
            <person name="Vonk F.J."/>
            <person name="Casewell N.R."/>
            <person name="Henkel C.V."/>
            <person name="Heimberg A.M."/>
            <person name="Jansen H.J."/>
            <person name="McCleary R.J."/>
            <person name="Kerkkamp H.M."/>
            <person name="Vos R.A."/>
            <person name="Guerreiro I."/>
            <person name="Calvete J.J."/>
            <person name="Wuster W."/>
            <person name="Woods A.E."/>
            <person name="Logan J.M."/>
            <person name="Harrison R.A."/>
            <person name="Castoe T.A."/>
            <person name="de Koning A.P."/>
            <person name="Pollock D.D."/>
            <person name="Yandell M."/>
            <person name="Calderon D."/>
            <person name="Renjifo C."/>
            <person name="Currier R.B."/>
            <person name="Salgado D."/>
            <person name="Pla D."/>
            <person name="Sanz L."/>
            <person name="Hyder A.S."/>
            <person name="Ribeiro J.M."/>
            <person name="Arntzen J.W."/>
            <person name="van den Thillart G.E."/>
            <person name="Boetzer M."/>
            <person name="Pirovano W."/>
            <person name="Dirks R.P."/>
            <person name="Spaink H.P."/>
            <person name="Duboule D."/>
            <person name="McGlinn E."/>
            <person name="Kini R.M."/>
            <person name="Richardson M.K."/>
        </authorList>
    </citation>
    <scope>NUCLEOTIDE SEQUENCE</scope>
    <source>
        <tissue evidence="2">Blood</tissue>
    </source>
</reference>
<feature type="region of interest" description="Disordered" evidence="1">
    <location>
        <begin position="64"/>
        <end position="84"/>
    </location>
</feature>
<feature type="region of interest" description="Disordered" evidence="1">
    <location>
        <begin position="98"/>
        <end position="230"/>
    </location>
</feature>
<feature type="compositionally biased region" description="Basic and acidic residues" evidence="1">
    <location>
        <begin position="65"/>
        <end position="75"/>
    </location>
</feature>
<proteinExistence type="predicted"/>
<feature type="region of interest" description="Disordered" evidence="1">
    <location>
        <begin position="352"/>
        <end position="378"/>
    </location>
</feature>
<keyword evidence="3" id="KW-1185">Reference proteome</keyword>
<feature type="compositionally biased region" description="Low complexity" evidence="1">
    <location>
        <begin position="252"/>
        <end position="264"/>
    </location>
</feature>
<comment type="caution">
    <text evidence="2">The sequence shown here is derived from an EMBL/GenBank/DDBJ whole genome shotgun (WGS) entry which is preliminary data.</text>
</comment>
<protein>
    <submittedName>
        <fullName evidence="2">Uncharacterized protein</fullName>
    </submittedName>
</protein>